<organism evidence="1">
    <name type="scientific">marine sediment metagenome</name>
    <dbReference type="NCBI Taxonomy" id="412755"/>
    <lineage>
        <taxon>unclassified sequences</taxon>
        <taxon>metagenomes</taxon>
        <taxon>ecological metagenomes</taxon>
    </lineage>
</organism>
<dbReference type="EMBL" id="BARS01051487">
    <property type="protein sequence ID" value="GAG45879.1"/>
    <property type="molecule type" value="Genomic_DNA"/>
</dbReference>
<reference evidence="1" key="1">
    <citation type="journal article" date="2014" name="Front. Microbiol.">
        <title>High frequency of phylogenetically diverse reductive dehalogenase-homologous genes in deep subseafloor sedimentary metagenomes.</title>
        <authorList>
            <person name="Kawai M."/>
            <person name="Futagami T."/>
            <person name="Toyoda A."/>
            <person name="Takaki Y."/>
            <person name="Nishi S."/>
            <person name="Hori S."/>
            <person name="Arai W."/>
            <person name="Tsubouchi T."/>
            <person name="Morono Y."/>
            <person name="Uchiyama I."/>
            <person name="Ito T."/>
            <person name="Fujiyama A."/>
            <person name="Inagaki F."/>
            <person name="Takami H."/>
        </authorList>
    </citation>
    <scope>NUCLEOTIDE SEQUENCE</scope>
    <source>
        <strain evidence="1">Expedition CK06-06</strain>
    </source>
</reference>
<proteinExistence type="predicted"/>
<name>X0XRQ6_9ZZZZ</name>
<protein>
    <submittedName>
        <fullName evidence="1">Uncharacterized protein</fullName>
    </submittedName>
</protein>
<evidence type="ECO:0000313" key="1">
    <source>
        <dbReference type="EMBL" id="GAG45879.1"/>
    </source>
</evidence>
<comment type="caution">
    <text evidence="1">The sequence shown here is derived from an EMBL/GenBank/DDBJ whole genome shotgun (WGS) entry which is preliminary data.</text>
</comment>
<sequence>WVFTVAKTPSEVIRTNIWHVIMIGMEQLSTG</sequence>
<accession>X0XRQ6</accession>
<gene>
    <name evidence="1" type="ORF">S01H1_76686</name>
</gene>
<feature type="non-terminal residue" evidence="1">
    <location>
        <position position="1"/>
    </location>
</feature>
<dbReference type="AlphaFoldDB" id="X0XRQ6"/>